<dbReference type="PANTHER" id="PTHR11735">
    <property type="entry name" value="TRNA N6-ADENOSINE THREONYLCARBAMOYLTRANSFERASE"/>
    <property type="match status" value="1"/>
</dbReference>
<feature type="binding site" evidence="6">
    <location>
        <position position="115"/>
    </location>
    <ligand>
        <name>Fe cation</name>
        <dbReference type="ChEBI" id="CHEBI:24875"/>
    </ligand>
</feature>
<dbReference type="RefSeq" id="WP_129734647.1">
    <property type="nucleotide sequence ID" value="NZ_PRLM01000002.1"/>
</dbReference>
<dbReference type="InterPro" id="IPR022450">
    <property type="entry name" value="TsaD"/>
</dbReference>
<comment type="cofactor">
    <cofactor evidence="6">
        <name>Fe(2+)</name>
        <dbReference type="ChEBI" id="CHEBI:29033"/>
    </cofactor>
    <text evidence="6">Binds 1 Fe(2+) ion per subunit.</text>
</comment>
<evidence type="ECO:0000256" key="2">
    <source>
        <dbReference type="ARBA" id="ARBA00022694"/>
    </source>
</evidence>
<dbReference type="InterPro" id="IPR017860">
    <property type="entry name" value="Peptidase_M22_CS"/>
</dbReference>
<evidence type="ECO:0000256" key="6">
    <source>
        <dbReference type="HAMAP-Rule" id="MF_01445"/>
    </source>
</evidence>
<keyword evidence="2 6" id="KW-0819">tRNA processing</keyword>
<evidence type="ECO:0000256" key="3">
    <source>
        <dbReference type="ARBA" id="ARBA00022723"/>
    </source>
</evidence>
<dbReference type="GO" id="GO:0061711">
    <property type="term" value="F:tRNA N(6)-L-threonylcarbamoyladenine synthase activity"/>
    <property type="evidence" value="ECO:0007669"/>
    <property type="project" value="UniProtKB-EC"/>
</dbReference>
<reference evidence="8 9" key="2">
    <citation type="journal article" date="2020" name="Cell Rep.">
        <title>Acquisition and Adaptation of Ultra-small Parasitic Reduced Genome Bacteria to Mammalian Hosts.</title>
        <authorList>
            <person name="McLean J.S."/>
            <person name="Bor B."/>
            <person name="Kerns K.A."/>
            <person name="Liu Q."/>
            <person name="To T.T."/>
            <person name="Solden L."/>
            <person name="Hendrickson E.L."/>
            <person name="Wrighton K."/>
            <person name="Shi W."/>
            <person name="He X."/>
        </authorList>
    </citation>
    <scope>NUCLEOTIDE SEQUENCE [LARGE SCALE GENOMIC DNA]</scope>
    <source>
        <strain evidence="8 9">TM7_G3_2_Rum_HOT_351B</strain>
    </source>
</reference>
<dbReference type="InterPro" id="IPR000905">
    <property type="entry name" value="Gcp-like_dom"/>
</dbReference>
<feature type="binding site" evidence="6">
    <location>
        <position position="111"/>
    </location>
    <ligand>
        <name>Fe cation</name>
        <dbReference type="ChEBI" id="CHEBI:24875"/>
    </ligand>
</feature>
<accession>A0ABY0FMJ6</accession>
<sequence length="340" mass="36327">MKILGIETSCDETAAAVVEDGARILSNVVVSQIDIFAEYGGVIPEVAARSHLEVIMPVVKKALADAKCDWDDIDAIAVTHAPGLLGSLLIGTLTARTLAILHDKPLYAVHHLKSHVYANWLTGESPIFPLLALVVSGGHTQILYMRAHNQFEIVGTTHDDAVGECFDKVAKILGLPYPGGPAIARAALSGDANKYKLPHPKVEGLDFSFSGLKTAVLRAVQKELGLPISYPSHDLKNHLSRQQVADFAASFQKTAVGILCEKLALALEQYPDVQSVVIAGGVSANKALREALLEAYFPAPSLSGDNGAMVAVAAYYEIISGVKPTDPYSLNIYPRISIEK</sequence>
<reference evidence="8 9" key="1">
    <citation type="journal article" date="2018" name="bioRxiv">
        <title>Evidence of independent acquisition and adaption of ultra-small bacteria to human hosts across the highly diverse yet reduced genomes of the phylum Saccharibacteria.</title>
        <authorList>
            <person name="McLean J.S."/>
            <person name="Bor B."/>
            <person name="To T.T."/>
            <person name="Liu Q."/>
            <person name="Kearns K.A."/>
            <person name="Solden L.M."/>
            <person name="Wrighton K.C."/>
            <person name="He X."/>
            <person name="Shi W."/>
        </authorList>
    </citation>
    <scope>NUCLEOTIDE SEQUENCE [LARGE SCALE GENOMIC DNA]</scope>
    <source>
        <strain evidence="8 9">TM7_G3_2_Rum_HOT_351B</strain>
    </source>
</reference>
<evidence type="ECO:0000313" key="8">
    <source>
        <dbReference type="EMBL" id="RYC74995.1"/>
    </source>
</evidence>
<dbReference type="Pfam" id="PF00814">
    <property type="entry name" value="TsaD"/>
    <property type="match status" value="1"/>
</dbReference>
<comment type="similarity">
    <text evidence="6">Belongs to the KAE1 / TsaD family.</text>
</comment>
<keyword evidence="9" id="KW-1185">Reference proteome</keyword>
<dbReference type="CDD" id="cd24133">
    <property type="entry name" value="ASKHA_NBD_TsaD_bac"/>
    <property type="match status" value="1"/>
</dbReference>
<keyword evidence="1 6" id="KW-0808">Transferase</keyword>
<evidence type="ECO:0000256" key="4">
    <source>
        <dbReference type="ARBA" id="ARBA00023315"/>
    </source>
</evidence>
<comment type="caution">
    <text evidence="6">Lacks conserved residue(s) required for the propagation of feature annotation.</text>
</comment>
<evidence type="ECO:0000259" key="7">
    <source>
        <dbReference type="Pfam" id="PF00814"/>
    </source>
</evidence>
<evidence type="ECO:0000313" key="9">
    <source>
        <dbReference type="Proteomes" id="UP001191019"/>
    </source>
</evidence>
<dbReference type="InterPro" id="IPR017861">
    <property type="entry name" value="KAE1/TsaD"/>
</dbReference>
<dbReference type="EMBL" id="PRLM01000002">
    <property type="protein sequence ID" value="RYC74995.1"/>
    <property type="molecule type" value="Genomic_DNA"/>
</dbReference>
<keyword evidence="4 6" id="KW-0012">Acyltransferase</keyword>
<comment type="caution">
    <text evidence="8">The sequence shown here is derived from an EMBL/GenBank/DDBJ whole genome shotgun (WGS) entry which is preliminary data.</text>
</comment>
<name>A0ABY0FMJ6_9BACT</name>
<dbReference type="InterPro" id="IPR043129">
    <property type="entry name" value="ATPase_NBD"/>
</dbReference>
<organism evidence="8 9">
    <name type="scientific">Candidatus Nanosyncoccus alces</name>
    <dbReference type="NCBI Taxonomy" id="2171997"/>
    <lineage>
        <taxon>Bacteria</taxon>
        <taxon>Candidatus Saccharimonadota</taxon>
        <taxon>Candidatus Nanosyncoccalia</taxon>
        <taxon>Candidatus Nanosyncoccales</taxon>
        <taxon>Candidatus Nanosyncoccaceae</taxon>
        <taxon>Candidatus Nanosyncoccus</taxon>
    </lineage>
</organism>
<proteinExistence type="inferred from homology"/>
<feature type="binding site" evidence="6">
    <location>
        <begin position="134"/>
        <end position="138"/>
    </location>
    <ligand>
        <name>substrate</name>
    </ligand>
</feature>
<dbReference type="PROSITE" id="PS01016">
    <property type="entry name" value="GLYCOPROTEASE"/>
    <property type="match status" value="1"/>
</dbReference>
<dbReference type="NCBIfam" id="TIGR00329">
    <property type="entry name" value="gcp_kae1"/>
    <property type="match status" value="1"/>
</dbReference>
<feature type="binding site" evidence="6">
    <location>
        <position position="167"/>
    </location>
    <ligand>
        <name>substrate</name>
    </ligand>
</feature>
<dbReference type="SUPFAM" id="SSF53067">
    <property type="entry name" value="Actin-like ATPase domain"/>
    <property type="match status" value="1"/>
</dbReference>
<dbReference type="Proteomes" id="UP001191019">
    <property type="component" value="Unassembled WGS sequence"/>
</dbReference>
<protein>
    <recommendedName>
        <fullName evidence="6">tRNA N6-adenosine threonylcarbamoyltransferase</fullName>
        <ecNumber evidence="6">2.3.1.234</ecNumber>
    </recommendedName>
    <alternativeName>
        <fullName evidence="6">N6-L-threonylcarbamoyladenine synthase</fullName>
        <shortName evidence="6">t(6)A synthase</shortName>
    </alternativeName>
    <alternativeName>
        <fullName evidence="6">t(6)A37 threonylcarbamoyladenosine biosynthesis protein TsaD</fullName>
    </alternativeName>
    <alternativeName>
        <fullName evidence="6">tRNA threonylcarbamoyladenosine biosynthesis protein TsaD</fullName>
    </alternativeName>
</protein>
<dbReference type="Gene3D" id="3.30.420.40">
    <property type="match status" value="2"/>
</dbReference>
<keyword evidence="6" id="KW-0408">Iron</keyword>
<feature type="binding site" evidence="6">
    <location>
        <position position="305"/>
    </location>
    <ligand>
        <name>Fe cation</name>
        <dbReference type="ChEBI" id="CHEBI:24875"/>
    </ligand>
</feature>
<dbReference type="PRINTS" id="PR00789">
    <property type="entry name" value="OSIALOPTASE"/>
</dbReference>
<keyword evidence="3 6" id="KW-0479">Metal-binding</keyword>
<evidence type="ECO:0000256" key="1">
    <source>
        <dbReference type="ARBA" id="ARBA00022679"/>
    </source>
</evidence>
<dbReference type="EC" id="2.3.1.234" evidence="6"/>
<feature type="binding site" evidence="6">
    <location>
        <position position="180"/>
    </location>
    <ligand>
        <name>substrate</name>
    </ligand>
</feature>
<dbReference type="PANTHER" id="PTHR11735:SF6">
    <property type="entry name" value="TRNA N6-ADENOSINE THREONYLCARBAMOYLTRANSFERASE, MITOCHONDRIAL"/>
    <property type="match status" value="1"/>
</dbReference>
<feature type="domain" description="Gcp-like" evidence="7">
    <location>
        <begin position="24"/>
        <end position="311"/>
    </location>
</feature>
<comment type="function">
    <text evidence="6">Required for the formation of a threonylcarbamoyl group on adenosine at position 37 (t(6)A37) in tRNAs that read codons beginning with adenine. Is involved in the transfer of the threonylcarbamoyl moiety of threonylcarbamoyl-AMP (TC-AMP) to the N6 group of A37, together with TsaE and TsaB. TsaD likely plays a direct catalytic role in this reaction.</text>
</comment>
<dbReference type="NCBIfam" id="TIGR03723">
    <property type="entry name" value="T6A_TsaD_YgjD"/>
    <property type="match status" value="1"/>
</dbReference>
<dbReference type="HAMAP" id="MF_01445">
    <property type="entry name" value="TsaD"/>
    <property type="match status" value="1"/>
</dbReference>
<evidence type="ECO:0000256" key="5">
    <source>
        <dbReference type="ARBA" id="ARBA00048117"/>
    </source>
</evidence>
<comment type="catalytic activity">
    <reaction evidence="5 6">
        <text>L-threonylcarbamoyladenylate + adenosine(37) in tRNA = N(6)-L-threonylcarbamoyladenosine(37) in tRNA + AMP + H(+)</text>
        <dbReference type="Rhea" id="RHEA:37059"/>
        <dbReference type="Rhea" id="RHEA-COMP:10162"/>
        <dbReference type="Rhea" id="RHEA-COMP:10163"/>
        <dbReference type="ChEBI" id="CHEBI:15378"/>
        <dbReference type="ChEBI" id="CHEBI:73682"/>
        <dbReference type="ChEBI" id="CHEBI:74411"/>
        <dbReference type="ChEBI" id="CHEBI:74418"/>
        <dbReference type="ChEBI" id="CHEBI:456215"/>
        <dbReference type="EC" id="2.3.1.234"/>
    </reaction>
</comment>
<feature type="binding site" evidence="6">
    <location>
        <position position="285"/>
    </location>
    <ligand>
        <name>substrate</name>
    </ligand>
</feature>
<gene>
    <name evidence="6 8" type="primary">tsaD</name>
    <name evidence="8" type="ORF">G3RUM_00275</name>
</gene>
<comment type="subcellular location">
    <subcellularLocation>
        <location evidence="6">Cytoplasm</location>
    </subcellularLocation>
</comment>
<keyword evidence="6" id="KW-0963">Cytoplasm</keyword>